<feature type="compositionally biased region" description="Basic and acidic residues" evidence="2">
    <location>
        <begin position="652"/>
        <end position="662"/>
    </location>
</feature>
<gene>
    <name evidence="3" type="primary">LOC101242431</name>
</gene>
<feature type="coiled-coil region" evidence="1">
    <location>
        <begin position="1719"/>
        <end position="1767"/>
    </location>
</feature>
<feature type="region of interest" description="Disordered" evidence="2">
    <location>
        <begin position="177"/>
        <end position="206"/>
    </location>
</feature>
<evidence type="ECO:0000313" key="3">
    <source>
        <dbReference type="EMBL" id="CAB3263088.1"/>
    </source>
</evidence>
<feature type="compositionally biased region" description="Basic and acidic residues" evidence="2">
    <location>
        <begin position="1241"/>
        <end position="1257"/>
    </location>
</feature>
<feature type="region of interest" description="Disordered" evidence="2">
    <location>
        <begin position="636"/>
        <end position="662"/>
    </location>
</feature>
<keyword evidence="1" id="KW-0175">Coiled coil</keyword>
<feature type="compositionally biased region" description="Polar residues" evidence="2">
    <location>
        <begin position="1276"/>
        <end position="1287"/>
    </location>
</feature>
<feature type="region of interest" description="Disordered" evidence="2">
    <location>
        <begin position="1674"/>
        <end position="1697"/>
    </location>
</feature>
<dbReference type="EMBL" id="LR787226">
    <property type="protein sequence ID" value="CAB3263088.1"/>
    <property type="molecule type" value="mRNA"/>
</dbReference>
<feature type="region of interest" description="Disordered" evidence="2">
    <location>
        <begin position="1198"/>
        <end position="1287"/>
    </location>
</feature>
<organism evidence="3">
    <name type="scientific">Phallusia mammillata</name>
    <dbReference type="NCBI Taxonomy" id="59560"/>
    <lineage>
        <taxon>Eukaryota</taxon>
        <taxon>Metazoa</taxon>
        <taxon>Chordata</taxon>
        <taxon>Tunicata</taxon>
        <taxon>Ascidiacea</taxon>
        <taxon>Phlebobranchia</taxon>
        <taxon>Ascidiidae</taxon>
        <taxon>Phallusia</taxon>
    </lineage>
</organism>
<evidence type="ECO:0000256" key="1">
    <source>
        <dbReference type="SAM" id="Coils"/>
    </source>
</evidence>
<reference evidence="3" key="1">
    <citation type="submission" date="2020-04" db="EMBL/GenBank/DDBJ databases">
        <authorList>
            <person name="Neveu A P."/>
        </authorList>
    </citation>
    <scope>NUCLEOTIDE SEQUENCE</scope>
    <source>
        <tissue evidence="3">Whole embryo</tissue>
    </source>
</reference>
<protein>
    <submittedName>
        <fullName evidence="3">Uncharacterized protein LOC101242431</fullName>
    </submittedName>
</protein>
<feature type="region of interest" description="Disordered" evidence="2">
    <location>
        <begin position="1413"/>
        <end position="1436"/>
    </location>
</feature>
<sequence>MSAETSISISKLPSWLISSEKEQDIIDEEFTIETSYLHKTGKSGVMGTDHDCDFGLKILDTFSLASEKNASEGVNCTLDSKRKQVTDPTLTNPTPTDALDFEAPEIDKEFKGFDDVTEDYSVFCSKELDHLLAAENIEFYNLPKVEDIPTNIRYNVPTKQAGYVKTLQDALNKSDHHTTICTKSPLHPTPVQNSKRKRKQWNNDEQQNKLQKALRSSNLPMYQNIKVDLLKSMADLYTLPPITRPQSKKILQTITKSVAEFAVTALHKLELNNTLLPFVQTEVQCSKPALYQVNLSSSWKSSYIERHQTFPRYMFLKRIFKKYKVLRNMGALSRFAHHHFGDLPVVLSKTDKIHRWKVQLKRHKIRWQRKKVGKDVVMLPLSMHLKKRSILRILKPLETYSAARLRTYIRKTKNVKTCSCPKSSVKKIKNVVGAQSKKNKELKKTVIESSVNNEKANMECEIIPHSNTEFQATKGIMILKFHETNPKESSNTKPFYIKVLSECDWSSCKNNVLLTITQAHNSLKKTHSGKYTCSAVGDFCVEGVNSIAGEILKYNVPYSIWKSSLPFYQPVTLIRVSHVSSPNVVQLKAMQCSASITDLFNLDAKMSEIHREGMITGVFDVCKPIDLVNEVDDIIKKTPERSPSPQRSVASPHKEPKVPDEIKGKTKAFKLGTLGCINSKVLVPSTAEMEQSVFLDPKYPGEKVLRTSNKEKPRNLASNIKSFPLLPQEIPLCPQFVIPRCGIASIKATSQTLPNIYPKPGISEAGKMAYITSLSQTNPQESKQTYGGQIANQVMLPSSARVLLPVQASSVKMQTTSKAFPVNSGAICFRRGNINVSMSSVIPNQPTVELTTTISSYNKPKNENNMLPNRTLGSIGSSNQQFLPLDAVMRTENTLLQQKQITQNQRIKVGLASDLPTTRQEMDTVMSPIHKVIRPIPNPTNQQIVFPYFKTNSTATNVTRNIPSQVFSNACVNQSKTFVAAGQVVRHLQPFVCPPSVRPTAVAYKIPASRLIKTSDKATILDARITKKFPSPSHNVISAKPKVQVLHPNPGKVISIRTSETTIGHVNLQGTAKKPASKLENDGADDVSLKVASKEDKKVASKEPKTNVCTQSNKNLSPIKLQKYVHKRKPGFSNNSNLSNQFSNVWPVNSTSKDCDKDIEIFMEPKDISKCVRQKDNEGDDVTEKHSKEPTAQLKLIVTQTQSTEVKETVCPANSSLSTPSTEVPSLTSGHGFDPLQSCQNKDKNNSGTFEEDKRLSDCNSNTFEKVTSNKERQLDQSTSLNNTNKTESPMQTLEVDMQKFGGHSTKTDELQEKINELHNQVIKNHEKVMQDHEKVIKIQHDIAKSVEIIAKSQQCLLSPQKPIKQEICSQDPSSRDSIPIIDLTIDSPPKFPSIKLEPQSVDVHKEIKAVPVSECDSSDTQTPTSVSTEAQMDQTTTLTTASEARLMIVQSQDKAPFYKVVLSKPSVKNNATLFIQPSGFDPTPPNQKVEEVGKQARIKNDIPGEITRPSYVEHKQTSPVKCTETTNNISNCLKSRNVHPVKITKDILKNVRYVENPLVICTETAKYISKVVECPKTIPVVNSTSASKVKNKRSKLSKPKQDELYATLTGNHSNKISKLDHMEDCEHSSETDDDIEIDIMESSINTADVLRKCAQTSMNCSLHAPCYGIDKNSDTETECADSQGRENEDRRKNEKERRRILKESLLRLRSALKDPEIRVTLKAILDQATAKCQELLKESIALSVAFAQEGRKNQMLQKQLRELTQQSRPSVFDSDLFGDDEEFDILALGSSIEVDE</sequence>
<accession>A0A6F9DJC6</accession>
<evidence type="ECO:0000256" key="2">
    <source>
        <dbReference type="SAM" id="MobiDB-lite"/>
    </source>
</evidence>
<name>A0A6F9DJC6_9ASCI</name>
<feature type="compositionally biased region" description="Basic and acidic residues" evidence="2">
    <location>
        <begin position="1172"/>
        <end position="1189"/>
    </location>
</feature>
<feature type="compositionally biased region" description="Basic and acidic residues" evidence="2">
    <location>
        <begin position="1684"/>
        <end position="1697"/>
    </location>
</feature>
<feature type="compositionally biased region" description="Polar residues" evidence="2">
    <location>
        <begin position="1212"/>
        <end position="1229"/>
    </location>
</feature>
<feature type="compositionally biased region" description="Polar residues" evidence="2">
    <location>
        <begin position="1419"/>
        <end position="1436"/>
    </location>
</feature>
<feature type="region of interest" description="Disordered" evidence="2">
    <location>
        <begin position="1172"/>
        <end position="1191"/>
    </location>
</feature>
<proteinExistence type="evidence at transcript level"/>
<feature type="compositionally biased region" description="Polar residues" evidence="2">
    <location>
        <begin position="1258"/>
        <end position="1267"/>
    </location>
</feature>